<dbReference type="GO" id="GO:0008395">
    <property type="term" value="F:steroid hydroxylase activity"/>
    <property type="evidence" value="ECO:0007669"/>
    <property type="project" value="TreeGrafter"/>
</dbReference>
<dbReference type="SUPFAM" id="SSF48264">
    <property type="entry name" value="Cytochrome P450"/>
    <property type="match status" value="1"/>
</dbReference>
<evidence type="ECO:0000256" key="14">
    <source>
        <dbReference type="ARBA" id="ARBA00070775"/>
    </source>
</evidence>
<dbReference type="GO" id="GO:0005506">
    <property type="term" value="F:iron ion binding"/>
    <property type="evidence" value="ECO:0007669"/>
    <property type="project" value="InterPro"/>
</dbReference>
<dbReference type="STRING" id="1801.BRW64_01915"/>
<evidence type="ECO:0000313" key="19">
    <source>
        <dbReference type="EMBL" id="OPE50022.1"/>
    </source>
</evidence>
<reference evidence="19 21" key="1">
    <citation type="submission" date="2016-09" db="EMBL/GenBank/DDBJ databases">
        <title>genome sequences of unsequenced Mycobacteria.</title>
        <authorList>
            <person name="Greninger A.L."/>
            <person name="Jerome K.R."/>
            <person name="Mcnair B."/>
            <person name="Wallis C."/>
            <person name="Fang F."/>
        </authorList>
    </citation>
    <scope>NUCLEOTIDE SEQUENCE [LARGE SCALE GENOMIC DNA]</scope>
    <source>
        <strain evidence="19 21">BM1</strain>
    </source>
</reference>
<keyword evidence="22" id="KW-1185">Reference proteome</keyword>
<dbReference type="InterPro" id="IPR036396">
    <property type="entry name" value="Cyt_P450_sf"/>
</dbReference>
<evidence type="ECO:0000256" key="3">
    <source>
        <dbReference type="ARBA" id="ARBA00022548"/>
    </source>
</evidence>
<name>A0A1Q4HLN9_9MYCO</name>
<dbReference type="GO" id="GO:0020037">
    <property type="term" value="F:heme binding"/>
    <property type="evidence" value="ECO:0007669"/>
    <property type="project" value="InterPro"/>
</dbReference>
<dbReference type="GO" id="GO:0006707">
    <property type="term" value="P:cholesterol catabolic process"/>
    <property type="evidence" value="ECO:0007669"/>
    <property type="project" value="TreeGrafter"/>
</dbReference>
<keyword evidence="10" id="KW-0443">Lipid metabolism</keyword>
<dbReference type="PANTHER" id="PTHR46696">
    <property type="entry name" value="P450, PUTATIVE (EUROFUNG)-RELATED"/>
    <property type="match status" value="1"/>
</dbReference>
<evidence type="ECO:0000256" key="17">
    <source>
        <dbReference type="ARBA" id="ARBA00083909"/>
    </source>
</evidence>
<keyword evidence="3" id="KW-0153">Cholesterol metabolism</keyword>
<dbReference type="RefSeq" id="WP_073853669.1">
    <property type="nucleotide sequence ID" value="NZ_BAAATC010000018.1"/>
</dbReference>
<evidence type="ECO:0000256" key="13">
    <source>
        <dbReference type="ARBA" id="ARBA00049645"/>
    </source>
</evidence>
<evidence type="ECO:0000256" key="5">
    <source>
        <dbReference type="ARBA" id="ARBA00022723"/>
    </source>
</evidence>
<keyword evidence="8 18" id="KW-0408">Iron</keyword>
<accession>A0A1Q4HLN9</accession>
<dbReference type="Pfam" id="PF00067">
    <property type="entry name" value="p450"/>
    <property type="match status" value="1"/>
</dbReference>
<evidence type="ECO:0000256" key="4">
    <source>
        <dbReference type="ARBA" id="ARBA00022617"/>
    </source>
</evidence>
<dbReference type="GO" id="GO:0036199">
    <property type="term" value="F:cholest-4-en-3-one 26-monooxygenase activity"/>
    <property type="evidence" value="ECO:0007669"/>
    <property type="project" value="TreeGrafter"/>
</dbReference>
<comment type="cofactor">
    <cofactor evidence="1">
        <name>heme</name>
        <dbReference type="ChEBI" id="CHEBI:30413"/>
    </cofactor>
</comment>
<evidence type="ECO:0000256" key="2">
    <source>
        <dbReference type="ARBA" id="ARBA00010617"/>
    </source>
</evidence>
<keyword evidence="12" id="KW-0753">Steroid metabolism</keyword>
<evidence type="ECO:0000256" key="11">
    <source>
        <dbReference type="ARBA" id="ARBA00023166"/>
    </source>
</evidence>
<organism evidence="20 22">
    <name type="scientific">Mycolicibacterium diernhoferi</name>
    <dbReference type="NCBI Taxonomy" id="1801"/>
    <lineage>
        <taxon>Bacteria</taxon>
        <taxon>Bacillati</taxon>
        <taxon>Actinomycetota</taxon>
        <taxon>Actinomycetes</taxon>
        <taxon>Mycobacteriales</taxon>
        <taxon>Mycobacteriaceae</taxon>
        <taxon>Mycolicibacterium</taxon>
    </lineage>
</organism>
<dbReference type="Proteomes" id="UP000191039">
    <property type="component" value="Unassembled WGS sequence"/>
</dbReference>
<evidence type="ECO:0000256" key="18">
    <source>
        <dbReference type="RuleBase" id="RU000461"/>
    </source>
</evidence>
<evidence type="ECO:0000256" key="7">
    <source>
        <dbReference type="ARBA" id="ARBA00023002"/>
    </source>
</evidence>
<keyword evidence="5 18" id="KW-0479">Metal-binding</keyword>
<evidence type="ECO:0000256" key="12">
    <source>
        <dbReference type="ARBA" id="ARBA00023221"/>
    </source>
</evidence>
<evidence type="ECO:0000256" key="8">
    <source>
        <dbReference type="ARBA" id="ARBA00023004"/>
    </source>
</evidence>
<dbReference type="Gene3D" id="1.10.630.10">
    <property type="entry name" value="Cytochrome P450"/>
    <property type="match status" value="1"/>
</dbReference>
<keyword evidence="6" id="KW-0442">Lipid degradation</keyword>
<keyword evidence="11" id="KW-1207">Sterol metabolism</keyword>
<evidence type="ECO:0000313" key="22">
    <source>
        <dbReference type="Proteomes" id="UP000220340"/>
    </source>
</evidence>
<evidence type="ECO:0000256" key="6">
    <source>
        <dbReference type="ARBA" id="ARBA00022963"/>
    </source>
</evidence>
<dbReference type="PRINTS" id="PR00385">
    <property type="entry name" value="P450"/>
</dbReference>
<keyword evidence="7 18" id="KW-0560">Oxidoreductase</keyword>
<proteinExistence type="inferred from homology"/>
<keyword evidence="9 18" id="KW-0503">Monooxygenase</keyword>
<dbReference type="PROSITE" id="PS00086">
    <property type="entry name" value="CYTOCHROME_P450"/>
    <property type="match status" value="1"/>
</dbReference>
<evidence type="ECO:0000313" key="21">
    <source>
        <dbReference type="Proteomes" id="UP000191039"/>
    </source>
</evidence>
<evidence type="ECO:0000256" key="16">
    <source>
        <dbReference type="ARBA" id="ARBA00082981"/>
    </source>
</evidence>
<gene>
    <name evidence="19" type="ORF">BV510_21555</name>
    <name evidence="20" type="ORF">CRI78_19690</name>
</gene>
<comment type="similarity">
    <text evidence="2 18">Belongs to the cytochrome P450 family.</text>
</comment>
<keyword evidence="4 18" id="KW-0349">Heme</keyword>
<dbReference type="PANTHER" id="PTHR46696:SF4">
    <property type="entry name" value="BIOTIN BIOSYNTHESIS CYTOCHROME P450"/>
    <property type="match status" value="1"/>
</dbReference>
<dbReference type="OrthoDB" id="502624at2"/>
<dbReference type="AlphaFoldDB" id="A0A1Q4HLN9"/>
<evidence type="ECO:0000256" key="9">
    <source>
        <dbReference type="ARBA" id="ARBA00023033"/>
    </source>
</evidence>
<evidence type="ECO:0000256" key="1">
    <source>
        <dbReference type="ARBA" id="ARBA00001971"/>
    </source>
</evidence>
<comment type="pathway">
    <text evidence="13">Steroid metabolism; cholesterol degradation.</text>
</comment>
<evidence type="ECO:0000313" key="20">
    <source>
        <dbReference type="EMBL" id="PEG52720.1"/>
    </source>
</evidence>
<dbReference type="PRINTS" id="PR00359">
    <property type="entry name" value="BP450"/>
</dbReference>
<dbReference type="FunFam" id="1.10.630.10:FF:000018">
    <property type="entry name" value="Cytochrome P450 monooxygenase"/>
    <property type="match status" value="1"/>
</dbReference>
<dbReference type="EMBL" id="PDCR01000027">
    <property type="protein sequence ID" value="PEG52720.1"/>
    <property type="molecule type" value="Genomic_DNA"/>
</dbReference>
<dbReference type="InterPro" id="IPR017972">
    <property type="entry name" value="Cyt_P450_CS"/>
</dbReference>
<dbReference type="InterPro" id="IPR002397">
    <property type="entry name" value="Cyt_P450_B"/>
</dbReference>
<evidence type="ECO:0000256" key="10">
    <source>
        <dbReference type="ARBA" id="ARBA00023098"/>
    </source>
</evidence>
<dbReference type="InterPro" id="IPR001128">
    <property type="entry name" value="Cyt_P450"/>
</dbReference>
<dbReference type="EMBL" id="MIJD01000270">
    <property type="protein sequence ID" value="OPE50022.1"/>
    <property type="molecule type" value="Genomic_DNA"/>
</dbReference>
<dbReference type="Proteomes" id="UP000220340">
    <property type="component" value="Unassembled WGS sequence"/>
</dbReference>
<sequence>MSVTSQIELYYDPYDADIDVDPYPVYRRLREEAPLYYNEKYDFYAVSRADDVERVLTDHQTFISGRGAILDFIRADIEMPSGMFIFEDPPVHTMHRKVLHGVFTPRRVAELEHKVRAFCASSLDAVVGSDRFDFMADLGSLVPMRTIGMLLGIPESEQETHRHDTDRSLRAAPGEQLAPQEGFADGSSYAEYIDWRAEHPSDDLMTDLLNAELEEADGTRRRLTRAEVLTYTTLLASAGAETTGHLIAWSAVALGRHPDQRRELVEDSSLIPRAIEEVLRLEPPAQQFARWVNRDVEFHGQKVPEGSVILYLIGAANHDDRRFPDGDRFDIHRQNVKHLSFGFGAHYCLGSALARLEGRIALEEILKRIPDWEIDIANARMAPSPALRGWDSLPAFIGT</sequence>
<comment type="caution">
    <text evidence="20">The sequence shown here is derived from an EMBL/GenBank/DDBJ whole genome shotgun (WGS) entry which is preliminary data.</text>
</comment>
<reference evidence="20 22" key="2">
    <citation type="submission" date="2017-10" db="EMBL/GenBank/DDBJ databases">
        <title>The new phylogeny of genus Mycobacterium.</title>
        <authorList>
            <person name="Tortoli E."/>
            <person name="Trovato A."/>
            <person name="Cirillo D.M."/>
        </authorList>
    </citation>
    <scope>NUCLEOTIDE SEQUENCE [LARGE SCALE GENOMIC DNA]</scope>
    <source>
        <strain evidence="20 22">IP141170001</strain>
    </source>
</reference>
<evidence type="ECO:0000256" key="15">
    <source>
        <dbReference type="ARBA" id="ARBA00079588"/>
    </source>
</evidence>
<protein>
    <recommendedName>
        <fullName evidence="14">Steroid C26-monooxygenase</fullName>
    </recommendedName>
    <alternativeName>
        <fullName evidence="15">Cholest-4-en-3-one C26-monooxygenase</fullName>
    </alternativeName>
    <alternativeName>
        <fullName evidence="17">Cholesterol C26-monooxygenase</fullName>
    </alternativeName>
    <alternativeName>
        <fullName evidence="16">Steroid C27-monooxygenase</fullName>
    </alternativeName>
</protein>
<dbReference type="CDD" id="cd11078">
    <property type="entry name" value="CYP130-like"/>
    <property type="match status" value="1"/>
</dbReference>